<dbReference type="GO" id="GO:0005985">
    <property type="term" value="P:sucrose metabolic process"/>
    <property type="evidence" value="ECO:0007669"/>
    <property type="project" value="InterPro"/>
</dbReference>
<feature type="compositionally biased region" description="Polar residues" evidence="10">
    <location>
        <begin position="1560"/>
        <end position="1570"/>
    </location>
</feature>
<evidence type="ECO:0000313" key="15">
    <source>
        <dbReference type="Proteomes" id="UP001054889"/>
    </source>
</evidence>
<feature type="region of interest" description="Disordered" evidence="10">
    <location>
        <begin position="664"/>
        <end position="689"/>
    </location>
</feature>
<feature type="compositionally biased region" description="Acidic residues" evidence="10">
    <location>
        <begin position="1492"/>
        <end position="1502"/>
    </location>
</feature>
<comment type="pathway">
    <text evidence="1">Glycan biosynthesis; sucrose biosynthesis; sucrose from D-fructose 6-phosphate and UDP-alpha-D-glucose: step 1/2.</text>
</comment>
<reference evidence="14" key="2">
    <citation type="submission" date="2021-12" db="EMBL/GenBank/DDBJ databases">
        <title>Resequencing data analysis of finger millet.</title>
        <authorList>
            <person name="Hatakeyama M."/>
            <person name="Aluri S."/>
            <person name="Balachadran M.T."/>
            <person name="Sivarajan S.R."/>
            <person name="Poveda L."/>
            <person name="Shimizu-Inatsugi R."/>
            <person name="Schlapbach R."/>
            <person name="Sreeman S.M."/>
            <person name="Shimizu K.K."/>
        </authorList>
    </citation>
    <scope>NUCLEOTIDE SEQUENCE</scope>
</reference>
<dbReference type="Proteomes" id="UP001054889">
    <property type="component" value="Unassembled WGS sequence"/>
</dbReference>
<gene>
    <name evidence="14" type="primary">gb23955</name>
    <name evidence="14" type="ORF">PR202_gb23955</name>
</gene>
<dbReference type="InterPro" id="IPR006380">
    <property type="entry name" value="SPP-like_dom"/>
</dbReference>
<evidence type="ECO:0000256" key="3">
    <source>
        <dbReference type="ARBA" id="ARBA00011774"/>
    </source>
</evidence>
<feature type="domain" description="Sucrose synthase first GT-B" evidence="12">
    <location>
        <begin position="1022"/>
        <end position="1243"/>
    </location>
</feature>
<dbReference type="NCBIfam" id="TIGR02468">
    <property type="entry name" value="sucrsPsyn_pln"/>
    <property type="match status" value="1"/>
</dbReference>
<evidence type="ECO:0000256" key="10">
    <source>
        <dbReference type="SAM" id="MobiDB-lite"/>
    </source>
</evidence>
<protein>
    <recommendedName>
        <fullName evidence="4">sucrose-phosphate synthase</fullName>
        <ecNumber evidence="4">2.4.1.14</ecNumber>
    </recommendedName>
    <alternativeName>
        <fullName evidence="8">UDP-glucose-fructose-phosphate glucosyltransferase</fullName>
    </alternativeName>
</protein>
<reference evidence="14" key="1">
    <citation type="journal article" date="2018" name="DNA Res.">
        <title>Multiple hybrid de novo genome assembly of finger millet, an orphan allotetraploid crop.</title>
        <authorList>
            <person name="Hatakeyama M."/>
            <person name="Aluri S."/>
            <person name="Balachadran M.T."/>
            <person name="Sivarajan S.R."/>
            <person name="Patrignani A."/>
            <person name="Gruter S."/>
            <person name="Poveda L."/>
            <person name="Shimizu-Inatsugi R."/>
            <person name="Baeten J."/>
            <person name="Francoijs K.J."/>
            <person name="Nataraja K.N."/>
            <person name="Reddy Y.A.N."/>
            <person name="Phadnis S."/>
            <person name="Ravikumar R.L."/>
            <person name="Schlapbach R."/>
            <person name="Sreeman S.M."/>
            <person name="Shimizu K.K."/>
        </authorList>
    </citation>
    <scope>NUCLEOTIDE SEQUENCE</scope>
</reference>
<dbReference type="SUPFAM" id="SSF53756">
    <property type="entry name" value="UDP-Glycosyltransferase/glycogen phosphorylase"/>
    <property type="match status" value="2"/>
</dbReference>
<feature type="domain" description="Sucrose phosphatase-like" evidence="13">
    <location>
        <begin position="729"/>
        <end position="919"/>
    </location>
</feature>
<feature type="domain" description="Sucrose synthase first GT-B" evidence="12">
    <location>
        <begin position="202"/>
        <end position="345"/>
    </location>
</feature>
<feature type="domain" description="Sucrose phosphatase-like" evidence="13">
    <location>
        <begin position="1672"/>
        <end position="1741"/>
    </location>
</feature>
<evidence type="ECO:0000313" key="14">
    <source>
        <dbReference type="EMBL" id="GJN35206.1"/>
    </source>
</evidence>
<evidence type="ECO:0000256" key="1">
    <source>
        <dbReference type="ARBA" id="ARBA00005027"/>
    </source>
</evidence>
<evidence type="ECO:0000256" key="7">
    <source>
        <dbReference type="ARBA" id="ARBA00024883"/>
    </source>
</evidence>
<feature type="region of interest" description="Disordered" evidence="10">
    <location>
        <begin position="603"/>
        <end position="623"/>
    </location>
</feature>
<dbReference type="InterPro" id="IPR000368">
    <property type="entry name" value="Sucrose_synth_GT-B1"/>
</dbReference>
<dbReference type="InterPro" id="IPR012819">
    <property type="entry name" value="SPS_pln"/>
</dbReference>
<evidence type="ECO:0000256" key="6">
    <source>
        <dbReference type="ARBA" id="ARBA00022679"/>
    </source>
</evidence>
<dbReference type="GO" id="GO:0046524">
    <property type="term" value="F:sucrose-phosphate synthase activity"/>
    <property type="evidence" value="ECO:0007669"/>
    <property type="project" value="UniProtKB-EC"/>
</dbReference>
<dbReference type="Pfam" id="PF00534">
    <property type="entry name" value="Glycos_transf_1"/>
    <property type="match status" value="2"/>
</dbReference>
<dbReference type="Gene3D" id="3.40.50.2000">
    <property type="entry name" value="Glycogen Phosphorylase B"/>
    <property type="match status" value="4"/>
</dbReference>
<accession>A0AAV5FLP9</accession>
<evidence type="ECO:0000256" key="4">
    <source>
        <dbReference type="ARBA" id="ARBA00012536"/>
    </source>
</evidence>
<keyword evidence="6" id="KW-0808">Transferase</keyword>
<comment type="catalytic activity">
    <reaction evidence="9">
        <text>beta-D-fructose 6-phosphate + UDP-alpha-D-glucose = sucrose 6(F)-phosphate + UDP + H(+)</text>
        <dbReference type="Rhea" id="RHEA:22172"/>
        <dbReference type="ChEBI" id="CHEBI:15378"/>
        <dbReference type="ChEBI" id="CHEBI:57634"/>
        <dbReference type="ChEBI" id="CHEBI:57723"/>
        <dbReference type="ChEBI" id="CHEBI:58223"/>
        <dbReference type="ChEBI" id="CHEBI:58885"/>
        <dbReference type="EC" id="2.4.1.14"/>
    </reaction>
</comment>
<dbReference type="Pfam" id="PF05116">
    <property type="entry name" value="S6PP"/>
    <property type="match status" value="2"/>
</dbReference>
<name>A0AAV5FLP9_ELECO</name>
<dbReference type="InterPro" id="IPR035659">
    <property type="entry name" value="SPS_C"/>
</dbReference>
<sequence>MLRERGRFSPARYFVEEVISGFDETDLYKTWVRTAAMRSPQDRNTRLENMSWRIWNLARKKKQIEGEEASRLSKRRLEREKARQYAAADLSEDLSEGEKGDNINELSVHDDSMRVRMPRIGSTDAIEAWASQHKDKKAVHSTDKVKYVVELARALGSTSGVYRVDLLTRQISAPDVDWSYGEPTEMLSPRGSESIGHEMGESSGAYIVRIPFGPRDKYIPKEHLWPHIQEFVDGALVHIMQMSKVLGEQIGSGQPVWPVVIHGHYADAGDSAALLSGALNVPMVFTGHSLGRDKLEQLLKQGRQTRDEINTTYKIMRRIEAEELCLDASEIIITSTRQEIEQQWGLYDGFDLTMARKLRAIPPGMEFSHIAPHDVDLDGEEGNEDGLGSPDPPIWADIMRFFSNPRKPMILALARPDPKKNITTLVKAFGEHRELRNLANLTLIMGNRDVIDEMSSTNAAVLTSVLKLIDKYDLYGQVAYPKHHKQSEVPDIYRLAARTKGVFINCAFIEPFGLTLIEAAAYGLPMVATRNGGPVDIHRVLDNGILVDPHNQNEIAEALYKLVSDKHLWAQCCQNGLKNIHQFSWPEHCKNYLSRVATLKPRHPRWQKRDDATELSEADSPENSLRDIHDISLNLKISLDSEKSASKDGNSTAVRRHIEDAVQKLSRGDSANRKDESCDNTEATTGSSKWPSLQRRKHIIVIAIDSVQDADFVQVIKNIFAASSNERLTGAIGFVLSTSRAISEIHALLISEGIETSDFDAFICNSGSDVCYPSLSSEDMLSPGELPFMIDLDYHSQIEYRWGGEGLRKTLLRWATEQNNERGQKIVVEDEECSSMYCISFKVKNTEAVPPVKELRRTMRIQALRCHVLYSHDGSKLNVIPVLASRSQALRYLYIRWGVDLSNMTVIVGESGDTDYEGLLGGVHKTIILKGSFNAPPNQVHAARSYLLQDVVSFEKQGIASVEGYGPDSLKSTLQQFVELRRLFYTSSRVEDAGAGAMDGWILGDCLTQHRSSSFIHGSTPIHGLIRGENMELGRDSDTGGQVKYVVELARALGSTSGVYRVDLLTRQISAPDVDWSYGEPTEMLSPRGSESIGHEMGESSGAYIVRIPFGPRDKYIPKEHLWPHIQEFVDGALVHIMQMSKVLGEQVGSGQPVWPVVIHGHYADAGDSAALLSGALNVPMVFTGHSLGRDKLEQLLKQGRQTRDEINTTYKIMRRIEAEELCLDASEIIITSTRQEIEQQWGLYDGFDLTMARKLRAIPPGMEFSHIAPHDVDLDGEEGNEDGLGLPDPPIWADVHPKKNITTLVKAFGEHRELRNLANLTLIMGNRDVIDEMSSTNAAVLTSVLKLIDKYDLYGQVAYPKHHKQSEVPDIYRLAARTKGVFINCAFIEPFGLTLIEAAAYGLPMVATRNGGPVDIHRVLDNGILVDPHNQNEIAEALYKLVSDKHLWAQCRQNGLKNIHQFSWPEHCKNYLSRVATLKPRHPRWQKSDDATELSEADSPEDSLRDIHDISLDLKISLDSEKSASKDGNSTAVRRHIEDAVQKLSRGDSANRKDESGDNTEATTGSSKWPSLQRRKHIIVIAIDSVQDADFVQIHALLILEGIETSDFDAFICNSGSDVCYPSLSSEDMLSPGELPFMIDLDYHSQIEYRWGGEGLRKTLLRWATEQNNERGQKIVVEDEECSSMYCISFKVKNTEAVPPVKELRRTMRIQALRCHVLYSHDGSKLNVIPVLASRSQALRSDIYL</sequence>
<feature type="compositionally biased region" description="Basic and acidic residues" evidence="10">
    <location>
        <begin position="664"/>
        <end position="677"/>
    </location>
</feature>
<evidence type="ECO:0000256" key="2">
    <source>
        <dbReference type="ARBA" id="ARBA00006530"/>
    </source>
</evidence>
<dbReference type="PANTHER" id="PTHR46039:SF2">
    <property type="entry name" value="SUCROSE-PHOSPHATE SYNTHASE 1"/>
    <property type="match status" value="1"/>
</dbReference>
<proteinExistence type="inferred from homology"/>
<feature type="region of interest" description="Disordered" evidence="10">
    <location>
        <begin position="1541"/>
        <end position="1570"/>
    </location>
</feature>
<dbReference type="InterPro" id="IPR001296">
    <property type="entry name" value="Glyco_trans_1"/>
</dbReference>
<feature type="region of interest" description="Disordered" evidence="10">
    <location>
        <begin position="1483"/>
        <end position="1503"/>
    </location>
</feature>
<dbReference type="CDD" id="cd16419">
    <property type="entry name" value="HAD_SPS"/>
    <property type="match status" value="1"/>
</dbReference>
<comment type="function">
    <text evidence="7">Plays a role in photosynthetic sucrose synthesis by catalyzing the rate-limiting step of sucrose biosynthesis from UDP-glucose and fructose- 6-phosphate. Involved in the regulation of carbon partitioning in the leaves of plants. May regulate the synthesis of sucrose and therefore play a major role as a limiting factor in the export of photoassimilates out of the leaf. Plays a role for sucrose availability that is essential for plant growth and fiber elongation.</text>
</comment>
<feature type="compositionally biased region" description="Basic and acidic residues" evidence="10">
    <location>
        <begin position="1541"/>
        <end position="1557"/>
    </location>
</feature>
<evidence type="ECO:0000256" key="9">
    <source>
        <dbReference type="ARBA" id="ARBA00047471"/>
    </source>
</evidence>
<evidence type="ECO:0000259" key="11">
    <source>
        <dbReference type="Pfam" id="PF00534"/>
    </source>
</evidence>
<comment type="caution">
    <text evidence="14">The sequence shown here is derived from an EMBL/GenBank/DDBJ whole genome shotgun (WGS) entry which is preliminary data.</text>
</comment>
<dbReference type="PANTHER" id="PTHR46039">
    <property type="entry name" value="SUCROSE-PHOSPHATE SYNTHASE 3-RELATED"/>
    <property type="match status" value="1"/>
</dbReference>
<feature type="compositionally biased region" description="Polar residues" evidence="10">
    <location>
        <begin position="680"/>
        <end position="689"/>
    </location>
</feature>
<dbReference type="InterPro" id="IPR044161">
    <property type="entry name" value="SPS"/>
</dbReference>
<evidence type="ECO:0000259" key="13">
    <source>
        <dbReference type="Pfam" id="PF05116"/>
    </source>
</evidence>
<dbReference type="EC" id="2.4.1.14" evidence="4"/>
<comment type="similarity">
    <text evidence="2">Belongs to the glycosyltransferase 1 family.</text>
</comment>
<dbReference type="EMBL" id="BQKI01000087">
    <property type="protein sequence ID" value="GJN35206.1"/>
    <property type="molecule type" value="Genomic_DNA"/>
</dbReference>
<feature type="domain" description="Glycosyl transferase family 1" evidence="11">
    <location>
        <begin position="403"/>
        <end position="576"/>
    </location>
</feature>
<evidence type="ECO:0000256" key="5">
    <source>
        <dbReference type="ARBA" id="ARBA00022676"/>
    </source>
</evidence>
<keyword evidence="15" id="KW-1185">Reference proteome</keyword>
<keyword evidence="5" id="KW-0328">Glycosyltransferase</keyword>
<evidence type="ECO:0000256" key="8">
    <source>
        <dbReference type="ARBA" id="ARBA00031191"/>
    </source>
</evidence>
<organism evidence="14 15">
    <name type="scientific">Eleusine coracana subsp. coracana</name>
    <dbReference type="NCBI Taxonomy" id="191504"/>
    <lineage>
        <taxon>Eukaryota</taxon>
        <taxon>Viridiplantae</taxon>
        <taxon>Streptophyta</taxon>
        <taxon>Embryophyta</taxon>
        <taxon>Tracheophyta</taxon>
        <taxon>Spermatophyta</taxon>
        <taxon>Magnoliopsida</taxon>
        <taxon>Liliopsida</taxon>
        <taxon>Poales</taxon>
        <taxon>Poaceae</taxon>
        <taxon>PACMAD clade</taxon>
        <taxon>Chloridoideae</taxon>
        <taxon>Cynodonteae</taxon>
        <taxon>Eleusininae</taxon>
        <taxon>Eleusine</taxon>
    </lineage>
</organism>
<dbReference type="Pfam" id="PF00862">
    <property type="entry name" value="GT-B_Sucrose_synth"/>
    <property type="match status" value="2"/>
</dbReference>
<feature type="domain" description="Glycosyl transferase family 1" evidence="11">
    <location>
        <begin position="1297"/>
        <end position="1457"/>
    </location>
</feature>
<evidence type="ECO:0000259" key="12">
    <source>
        <dbReference type="Pfam" id="PF00862"/>
    </source>
</evidence>
<comment type="subunit">
    <text evidence="3">Homodimer or homotetramer.</text>
</comment>